<evidence type="ECO:0000313" key="1">
    <source>
        <dbReference type="Proteomes" id="UP000492821"/>
    </source>
</evidence>
<keyword evidence="1" id="KW-1185">Reference proteome</keyword>
<dbReference type="AlphaFoldDB" id="A0A7E4V0P9"/>
<dbReference type="WBParaSite" id="Pan_g14767.t1">
    <property type="protein sequence ID" value="Pan_g14767.t1"/>
    <property type="gene ID" value="Pan_g14767"/>
</dbReference>
<proteinExistence type="predicted"/>
<sequence>MSTSTFDAVDKAMAALYSYIEHRDLKESSSLAVVDEPESRKRPAEHVEAKPLFEEPDLADDDNKVVAALWSYIEHRDREEDSSLAVNAATFESRKRPAQDVEIEWLLAPTPPKKQKRVRFLMPATEADAPASQRKRTQWLEKTKKFSALWPTQTDVFWQQMCQRDFKNVELEPEDGGIRWECHNRHILNSVDESSFY</sequence>
<reference evidence="2" key="2">
    <citation type="submission" date="2020-10" db="UniProtKB">
        <authorList>
            <consortium name="WormBaseParasite"/>
        </authorList>
    </citation>
    <scope>IDENTIFICATION</scope>
</reference>
<protein>
    <submittedName>
        <fullName evidence="2">Methyl-CpG-binding domain protein 4</fullName>
    </submittedName>
</protein>
<evidence type="ECO:0000313" key="2">
    <source>
        <dbReference type="WBParaSite" id="Pan_g14767.t1"/>
    </source>
</evidence>
<reference evidence="1" key="1">
    <citation type="journal article" date="2013" name="Genetics">
        <title>The draft genome and transcriptome of Panagrellus redivivus are shaped by the harsh demands of a free-living lifestyle.</title>
        <authorList>
            <person name="Srinivasan J."/>
            <person name="Dillman A.R."/>
            <person name="Macchietto M.G."/>
            <person name="Heikkinen L."/>
            <person name="Lakso M."/>
            <person name="Fracchia K.M."/>
            <person name="Antoshechkin I."/>
            <person name="Mortazavi A."/>
            <person name="Wong G."/>
            <person name="Sternberg P.W."/>
        </authorList>
    </citation>
    <scope>NUCLEOTIDE SEQUENCE [LARGE SCALE GENOMIC DNA]</scope>
    <source>
        <strain evidence="1">MT8872</strain>
    </source>
</reference>
<name>A0A7E4V0P9_PANRE</name>
<accession>A0A7E4V0P9</accession>
<organism evidence="1 2">
    <name type="scientific">Panagrellus redivivus</name>
    <name type="common">Microworm</name>
    <dbReference type="NCBI Taxonomy" id="6233"/>
    <lineage>
        <taxon>Eukaryota</taxon>
        <taxon>Metazoa</taxon>
        <taxon>Ecdysozoa</taxon>
        <taxon>Nematoda</taxon>
        <taxon>Chromadorea</taxon>
        <taxon>Rhabditida</taxon>
        <taxon>Tylenchina</taxon>
        <taxon>Panagrolaimomorpha</taxon>
        <taxon>Panagrolaimoidea</taxon>
        <taxon>Panagrolaimidae</taxon>
        <taxon>Panagrellus</taxon>
    </lineage>
</organism>
<dbReference type="Proteomes" id="UP000492821">
    <property type="component" value="Unassembled WGS sequence"/>
</dbReference>